<keyword evidence="4" id="KW-1185">Reference proteome</keyword>
<name>A0ABM9M7T2_9MYCO</name>
<dbReference type="RefSeq" id="WP_316513461.1">
    <property type="nucleotide sequence ID" value="NZ_OY726395.1"/>
</dbReference>
<accession>A0ABM9M7T2</accession>
<keyword evidence="1" id="KW-0472">Membrane</keyword>
<dbReference type="InterPro" id="IPR019692">
    <property type="entry name" value="CFP-6_PH"/>
</dbReference>
<organism evidence="3 4">
    <name type="scientific">[Mycobacterium] wendilense</name>
    <dbReference type="NCBI Taxonomy" id="3064284"/>
    <lineage>
        <taxon>Bacteria</taxon>
        <taxon>Bacillati</taxon>
        <taxon>Actinomycetota</taxon>
        <taxon>Actinomycetes</taxon>
        <taxon>Mycobacteriales</taxon>
        <taxon>Mycobacteriaceae</taxon>
        <taxon>Mycolicibacter</taxon>
    </lineage>
</organism>
<proteinExistence type="predicted"/>
<reference evidence="3 4" key="1">
    <citation type="submission" date="2023-08" db="EMBL/GenBank/DDBJ databases">
        <authorList>
            <person name="Folkvardsen B D."/>
            <person name="Norman A."/>
        </authorList>
    </citation>
    <scope>NUCLEOTIDE SEQUENCE [LARGE SCALE GENOMIC DNA]</scope>
    <source>
        <strain evidence="3 4">Mu0050</strain>
    </source>
</reference>
<protein>
    <submittedName>
        <fullName evidence="3">PH domain-containing protein</fullName>
    </submittedName>
</protein>
<dbReference type="Proteomes" id="UP001190466">
    <property type="component" value="Chromosome"/>
</dbReference>
<gene>
    <name evidence="3" type="ORF">MU0050_000016</name>
</gene>
<feature type="domain" description="Low molecular weight protein antigen 6 PH" evidence="2">
    <location>
        <begin position="61"/>
        <end position="138"/>
    </location>
</feature>
<dbReference type="Pfam" id="PF10756">
    <property type="entry name" value="bPH_6"/>
    <property type="match status" value="1"/>
</dbReference>
<sequence length="140" mass="15163">MNDFQQTNWAPQPAGVAALGIGGIVMGIACVMLITDTPGRVLTGVAAVGLLVFATNSWLARPKLAITDGGLAVRGWRGVTTLPKSEIANIRITEFRRLGRRARMLEIDTVDDRLRVFTRWDLGTDPLAVLDALTEAGYTR</sequence>
<evidence type="ECO:0000313" key="3">
    <source>
        <dbReference type="EMBL" id="CAJ1578306.1"/>
    </source>
</evidence>
<keyword evidence="1" id="KW-0812">Transmembrane</keyword>
<keyword evidence="1" id="KW-1133">Transmembrane helix</keyword>
<dbReference type="EMBL" id="OY726395">
    <property type="protein sequence ID" value="CAJ1578306.1"/>
    <property type="molecule type" value="Genomic_DNA"/>
</dbReference>
<evidence type="ECO:0000256" key="1">
    <source>
        <dbReference type="SAM" id="Phobius"/>
    </source>
</evidence>
<evidence type="ECO:0000313" key="4">
    <source>
        <dbReference type="Proteomes" id="UP001190466"/>
    </source>
</evidence>
<feature type="transmembrane region" description="Helical" evidence="1">
    <location>
        <begin position="12"/>
        <end position="34"/>
    </location>
</feature>
<feature type="transmembrane region" description="Helical" evidence="1">
    <location>
        <begin position="41"/>
        <end position="59"/>
    </location>
</feature>
<evidence type="ECO:0000259" key="2">
    <source>
        <dbReference type="Pfam" id="PF10756"/>
    </source>
</evidence>